<gene>
    <name evidence="2" type="ORF">NSA47_00425</name>
</gene>
<name>A0AAE3HDY9_9FIRM</name>
<dbReference type="SUPFAM" id="SSF158560">
    <property type="entry name" value="BH3980-like"/>
    <property type="match status" value="1"/>
</dbReference>
<dbReference type="Gene3D" id="1.10.1900.10">
    <property type="entry name" value="c-terminal domain of poly(a) binding protein"/>
    <property type="match status" value="1"/>
</dbReference>
<evidence type="ECO:0000313" key="2">
    <source>
        <dbReference type="EMBL" id="MCR1897454.1"/>
    </source>
</evidence>
<evidence type="ECO:0000256" key="1">
    <source>
        <dbReference type="SAM" id="Phobius"/>
    </source>
</evidence>
<protein>
    <submittedName>
        <fullName evidence="2">DUF1129 family protein</fullName>
    </submittedName>
</protein>
<sequence>MNKLTKGLLKKNNTREEAISEENDKIYTDMVVYLRSSNLTQYNQELVREDIIELILEGQQRGDNIQKVMGGRYKEICDEIIDVMPKKTRKDNVIEFIDISLSILWILGVIAIAKNLISGLVSKTSEFNFILTIGDIITAIVIIILSNGIVWYITKTALDEKTTKNKKVEFLKAWVVFSLIFAAVLLPSIYLDTVVVNISLLIAIIIALIIFVTSKVVSSKVL</sequence>
<dbReference type="EMBL" id="JANKAS010000001">
    <property type="protein sequence ID" value="MCR1897454.1"/>
    <property type="molecule type" value="Genomic_DNA"/>
</dbReference>
<feature type="transmembrane region" description="Helical" evidence="1">
    <location>
        <begin position="129"/>
        <end position="153"/>
    </location>
</feature>
<dbReference type="Pfam" id="PF06570">
    <property type="entry name" value="DUF1129"/>
    <property type="match status" value="1"/>
</dbReference>
<evidence type="ECO:0000313" key="3">
    <source>
        <dbReference type="Proteomes" id="UP001205748"/>
    </source>
</evidence>
<keyword evidence="1" id="KW-1133">Transmembrane helix</keyword>
<organism evidence="2 3">
    <name type="scientific">Irregularibacter muris</name>
    <dbReference type="NCBI Taxonomy" id="1796619"/>
    <lineage>
        <taxon>Bacteria</taxon>
        <taxon>Bacillati</taxon>
        <taxon>Bacillota</taxon>
        <taxon>Clostridia</taxon>
        <taxon>Eubacteriales</taxon>
        <taxon>Eubacteriaceae</taxon>
        <taxon>Irregularibacter</taxon>
    </lineage>
</organism>
<accession>A0AAE3HDY9</accession>
<keyword evidence="1" id="KW-0812">Transmembrane</keyword>
<dbReference type="RefSeq" id="WP_257528860.1">
    <property type="nucleotide sequence ID" value="NZ_JANKAS010000001.1"/>
</dbReference>
<feature type="transmembrane region" description="Helical" evidence="1">
    <location>
        <begin position="96"/>
        <end position="117"/>
    </location>
</feature>
<comment type="caution">
    <text evidence="2">The sequence shown here is derived from an EMBL/GenBank/DDBJ whole genome shotgun (WGS) entry which is preliminary data.</text>
</comment>
<reference evidence="2" key="1">
    <citation type="submission" date="2022-07" db="EMBL/GenBank/DDBJ databases">
        <title>Enhanced cultured diversity of the mouse gut microbiota enables custom-made synthetic communities.</title>
        <authorList>
            <person name="Afrizal A."/>
        </authorList>
    </citation>
    <scope>NUCLEOTIDE SEQUENCE</scope>
    <source>
        <strain evidence="2">DSM 28593</strain>
    </source>
</reference>
<dbReference type="Proteomes" id="UP001205748">
    <property type="component" value="Unassembled WGS sequence"/>
</dbReference>
<keyword evidence="3" id="KW-1185">Reference proteome</keyword>
<dbReference type="AlphaFoldDB" id="A0AAE3HDY9"/>
<dbReference type="PANTHER" id="PTHR41307">
    <property type="entry name" value="MEMBRANE PROTEIN-RELATED"/>
    <property type="match status" value="1"/>
</dbReference>
<feature type="transmembrane region" description="Helical" evidence="1">
    <location>
        <begin position="173"/>
        <end position="190"/>
    </location>
</feature>
<keyword evidence="1" id="KW-0472">Membrane</keyword>
<dbReference type="PANTHER" id="PTHR41307:SF1">
    <property type="entry name" value="MEMBRANE PROTEIN"/>
    <property type="match status" value="1"/>
</dbReference>
<feature type="transmembrane region" description="Helical" evidence="1">
    <location>
        <begin position="196"/>
        <end position="217"/>
    </location>
</feature>
<proteinExistence type="predicted"/>
<dbReference type="InterPro" id="IPR009214">
    <property type="entry name" value="DUF1129"/>
</dbReference>